<evidence type="ECO:0000256" key="2">
    <source>
        <dbReference type="ARBA" id="ARBA00022598"/>
    </source>
</evidence>
<feature type="region of interest" description="Disordered" evidence="6">
    <location>
        <begin position="52"/>
        <end position="197"/>
    </location>
</feature>
<dbReference type="EMBL" id="JABMIG020000383">
    <property type="protein sequence ID" value="KAL3779598.1"/>
    <property type="molecule type" value="Genomic_DNA"/>
</dbReference>
<dbReference type="Proteomes" id="UP001516023">
    <property type="component" value="Unassembled WGS sequence"/>
</dbReference>
<dbReference type="InterPro" id="IPR012310">
    <property type="entry name" value="DNA_ligase_ATP-dep_cent"/>
</dbReference>
<dbReference type="InterPro" id="IPR036599">
    <property type="entry name" value="DNA_ligase_N_sf"/>
</dbReference>
<evidence type="ECO:0000313" key="8">
    <source>
        <dbReference type="EMBL" id="KAL3779598.1"/>
    </source>
</evidence>
<evidence type="ECO:0000313" key="9">
    <source>
        <dbReference type="Proteomes" id="UP001516023"/>
    </source>
</evidence>
<keyword evidence="2" id="KW-0436">Ligase</keyword>
<dbReference type="Pfam" id="PF04675">
    <property type="entry name" value="DNA_ligase_A_N"/>
    <property type="match status" value="1"/>
</dbReference>
<comment type="similarity">
    <text evidence="1">Belongs to the ATP-dependent DNA ligase family.</text>
</comment>
<evidence type="ECO:0000259" key="7">
    <source>
        <dbReference type="PROSITE" id="PS50160"/>
    </source>
</evidence>
<proteinExistence type="inferred from homology"/>
<dbReference type="PANTHER" id="PTHR45997:SF1">
    <property type="entry name" value="DNA LIGASE 4"/>
    <property type="match status" value="1"/>
</dbReference>
<evidence type="ECO:0000256" key="4">
    <source>
        <dbReference type="ARBA" id="ARBA00022840"/>
    </source>
</evidence>
<dbReference type="InterPro" id="IPR012340">
    <property type="entry name" value="NA-bd_OB-fold"/>
</dbReference>
<reference evidence="8 9" key="1">
    <citation type="journal article" date="2020" name="G3 (Bethesda)">
        <title>Improved Reference Genome for Cyclotella cryptica CCMP332, a Model for Cell Wall Morphogenesis, Salinity Adaptation, and Lipid Production in Diatoms (Bacillariophyta).</title>
        <authorList>
            <person name="Roberts W.R."/>
            <person name="Downey K.M."/>
            <person name="Ruck E.C."/>
            <person name="Traller J.C."/>
            <person name="Alverson A.J."/>
        </authorList>
    </citation>
    <scope>NUCLEOTIDE SEQUENCE [LARGE SCALE GENOMIC DNA]</scope>
    <source>
        <strain evidence="8 9">CCMP332</strain>
    </source>
</reference>
<gene>
    <name evidence="8" type="ORF">HJC23_008900</name>
</gene>
<dbReference type="InterPro" id="IPR029710">
    <property type="entry name" value="LIG4"/>
</dbReference>
<keyword evidence="4" id="KW-0067">ATP-binding</keyword>
<comment type="caution">
    <text evidence="8">The sequence shown here is derived from an EMBL/GenBank/DDBJ whole genome shotgun (WGS) entry which is preliminary data.</text>
</comment>
<dbReference type="PROSITE" id="PS00697">
    <property type="entry name" value="DNA_LIGASE_A1"/>
    <property type="match status" value="1"/>
</dbReference>
<evidence type="ECO:0000256" key="5">
    <source>
        <dbReference type="ARBA" id="ARBA00023242"/>
    </source>
</evidence>
<keyword evidence="5" id="KW-0539">Nucleus</keyword>
<dbReference type="SUPFAM" id="SSF50249">
    <property type="entry name" value="Nucleic acid-binding proteins"/>
    <property type="match status" value="1"/>
</dbReference>
<dbReference type="Gene3D" id="3.30.470.30">
    <property type="entry name" value="DNA ligase/mRNA capping enzyme"/>
    <property type="match status" value="1"/>
</dbReference>
<accession>A0ABD3NW50</accession>
<feature type="compositionally biased region" description="Polar residues" evidence="6">
    <location>
        <begin position="140"/>
        <end position="155"/>
    </location>
</feature>
<feature type="region of interest" description="Disordered" evidence="6">
    <location>
        <begin position="939"/>
        <end position="963"/>
    </location>
</feature>
<feature type="compositionally biased region" description="Basic and acidic residues" evidence="6">
    <location>
        <begin position="948"/>
        <end position="963"/>
    </location>
</feature>
<protein>
    <recommendedName>
        <fullName evidence="7">ATP-dependent DNA ligase family profile domain-containing protein</fullName>
    </recommendedName>
</protein>
<organism evidence="8 9">
    <name type="scientific">Cyclotella cryptica</name>
    <dbReference type="NCBI Taxonomy" id="29204"/>
    <lineage>
        <taxon>Eukaryota</taxon>
        <taxon>Sar</taxon>
        <taxon>Stramenopiles</taxon>
        <taxon>Ochrophyta</taxon>
        <taxon>Bacillariophyta</taxon>
        <taxon>Coscinodiscophyceae</taxon>
        <taxon>Thalassiosirophycidae</taxon>
        <taxon>Stephanodiscales</taxon>
        <taxon>Stephanodiscaceae</taxon>
        <taxon>Cyclotella</taxon>
    </lineage>
</organism>
<dbReference type="Pfam" id="PF01068">
    <property type="entry name" value="DNA_ligase_A_M"/>
    <property type="match status" value="1"/>
</dbReference>
<feature type="domain" description="ATP-dependent DNA ligase family profile" evidence="7">
    <location>
        <begin position="683"/>
        <end position="880"/>
    </location>
</feature>
<evidence type="ECO:0000256" key="3">
    <source>
        <dbReference type="ARBA" id="ARBA00022741"/>
    </source>
</evidence>
<feature type="compositionally biased region" description="Polar residues" evidence="6">
    <location>
        <begin position="73"/>
        <end position="111"/>
    </location>
</feature>
<dbReference type="PROSITE" id="PS50160">
    <property type="entry name" value="DNA_LIGASE_A3"/>
    <property type="match status" value="1"/>
</dbReference>
<name>A0ABD3NW50_9STRA</name>
<dbReference type="GO" id="GO:0005524">
    <property type="term" value="F:ATP binding"/>
    <property type="evidence" value="ECO:0007669"/>
    <property type="project" value="UniProtKB-KW"/>
</dbReference>
<dbReference type="Gene3D" id="2.40.50.140">
    <property type="entry name" value="Nucleic acid-binding proteins"/>
    <property type="match status" value="1"/>
</dbReference>
<evidence type="ECO:0000256" key="6">
    <source>
        <dbReference type="SAM" id="MobiDB-lite"/>
    </source>
</evidence>
<evidence type="ECO:0000256" key="1">
    <source>
        <dbReference type="ARBA" id="ARBA00007572"/>
    </source>
</evidence>
<feature type="compositionally biased region" description="Basic and acidic residues" evidence="6">
    <location>
        <begin position="121"/>
        <end position="138"/>
    </location>
</feature>
<dbReference type="InterPro" id="IPR016059">
    <property type="entry name" value="DNA_ligase_ATP-dep_CS"/>
</dbReference>
<keyword evidence="3" id="KW-0547">Nucleotide-binding</keyword>
<dbReference type="InterPro" id="IPR012308">
    <property type="entry name" value="DNA_ligase_ATP-dep_N"/>
</dbReference>
<feature type="compositionally biased region" description="Acidic residues" evidence="6">
    <location>
        <begin position="162"/>
        <end position="178"/>
    </location>
</feature>
<dbReference type="Gene3D" id="1.10.3260.10">
    <property type="entry name" value="DNA ligase, ATP-dependent, N-terminal domain"/>
    <property type="match status" value="1"/>
</dbReference>
<feature type="region of interest" description="Disordered" evidence="6">
    <location>
        <begin position="1"/>
        <end position="40"/>
    </location>
</feature>
<keyword evidence="9" id="KW-1185">Reference proteome</keyword>
<dbReference type="GO" id="GO:0016874">
    <property type="term" value="F:ligase activity"/>
    <property type="evidence" value="ECO:0007669"/>
    <property type="project" value="UniProtKB-KW"/>
</dbReference>
<dbReference type="SUPFAM" id="SSF56091">
    <property type="entry name" value="DNA ligase/mRNA capping enzyme, catalytic domain"/>
    <property type="match status" value="1"/>
</dbReference>
<sequence length="1428" mass="160504">MHPSPVKSKGLSPLVAKRSIRLSASSSPPENDAPDSDAFNAGNILVHPVLDGSNAKFRGRQQAPSVNEEKQLHTNSVENASSQRSWNASDSDFVNSSRTQKQRQNSFQETGQVMDYNDDAMDSKTRALSDSFESRDEECTTLSNAKTAETQNNNQDTTIHEQDDDDDDDGATDDDSSTIDETSAVIPTLDTYQPPEPSYTKANALPFYTLCKRLEAVWKQRRLSGRRAVSKTDKLQYLLPDSLLRYLEGGSPYPFLRLLCPDHDSSRPHTGLKEATIAKVWGDAMGLMANSKTYKKLTHYRDPEYNGSIAGDLSVVIHQLAEERYGSGSGGGKGSNLTVGEINDWLDVLVDIVKDRYDMATSDREGNSVWKNSLERAIAGDGQVGKKMKKHDKYVKLLEKLISKNLSSVEHKWIVRILLQKVEMGINFNSILDYYNPHAKTLYSAFNNMKELCKRLSDPKYIALLKMTHEQNAREIVDQNRCVQTNRIIGNMETPVSNPTGNSKDGITHAILPDILRFLLKDIAHRHRELDKVLPASSRAKSSLALNHPAFACEIKMDGERMLVHIKRGIVTMHTRRNVWYSPLYSPAIGPALRAAISRYDVDVILDGEIVAWDAYENKAVPFGTNRAVAELRRNQREMDGTLDARDCNLHRDARDANVMSLSKDKLFKHLGSVETKQIRERSSPEQYWLKYVIFDILYVDGPGAMELISKSGDLFPQNEAISTGSIVNFDLMRRKSILYNLIVPQEHEVELIPSVIVRSDGSSMDAKDYFSDSKTEYGKSSLSGRSHEEIEIQRALAMEQCYRQIVENSGQEGLLLKDLSSPYYLGAASRSLRYWFKLKPDYDASGQASDVDVLVLGGKYASGFRKAGYLSSLLVGIIDDRMGVQEENVKYLTLCKVTFTRDIEKVMRTTGFQKADGDRPLQLGKWFEANDTSLPDSISEWSFQRSPRGDRDGWKPNKKDRPDLWINPEDSFVLTLNSAEIIASDSMSAGLCLRFPRITSIRAEGFDKGPKPHDEVQTFTELSTLFIEKEDQDVEPMEFGSQAHVQSSRFLTAKQFEKNKVLSHALDGLTFTVLPGTFHLESDSFAAAEAKENGWIKEARTVTSREDVIRFIKSHGGKCELSSHVGSDFILGGSIQDPKVAIYSDLITATNELDIASTTTKRDAQARRFFEMGDLFSDRRNEMDLPFLHRLKILKCTAGHDKESIKQKMPVMARPRRSDYLLMTKSAATALNDTEDEHGLRIDEVSNMIDFKRALEVVGRNNSAKRQRVSPLNTKATSTWQSTAISSIEECDRWVFRCKLQKLWPYKKDSTSRCRLSVVYPDVFIDVGLEEEEDAGNDENNSNGSRWDNSVARGKRQGSVLAVLPLLQVMGAEVATHLHSGVTHILCEMKSKSVLKWSSTLPRSVFANIKAGSLYIRGYCRWKNQLP</sequence>
<dbReference type="PANTHER" id="PTHR45997">
    <property type="entry name" value="DNA LIGASE 4"/>
    <property type="match status" value="1"/>
</dbReference>